<dbReference type="InterPro" id="IPR008972">
    <property type="entry name" value="Cupredoxin"/>
</dbReference>
<protein>
    <submittedName>
        <fullName evidence="4">Copper-binding protein</fullName>
    </submittedName>
</protein>
<keyword evidence="1" id="KW-0479">Metal-binding</keyword>
<dbReference type="Pfam" id="PF00127">
    <property type="entry name" value="Copper-bind"/>
    <property type="match status" value="1"/>
</dbReference>
<comment type="caution">
    <text evidence="4">The sequence shown here is derived from an EMBL/GenBank/DDBJ whole genome shotgun (WGS) entry which is preliminary data.</text>
</comment>
<evidence type="ECO:0000256" key="1">
    <source>
        <dbReference type="ARBA" id="ARBA00022723"/>
    </source>
</evidence>
<dbReference type="GO" id="GO:0005507">
    <property type="term" value="F:copper ion binding"/>
    <property type="evidence" value="ECO:0007669"/>
    <property type="project" value="InterPro"/>
</dbReference>
<accession>A0A2A4CT86</accession>
<keyword evidence="5" id="KW-1185">Reference proteome</keyword>
<keyword evidence="2" id="KW-0186">Copper</keyword>
<dbReference type="SUPFAM" id="SSF49503">
    <property type="entry name" value="Cupredoxins"/>
    <property type="match status" value="1"/>
</dbReference>
<name>A0A2A4CT86_9RHOB</name>
<dbReference type="GO" id="GO:0009055">
    <property type="term" value="F:electron transfer activity"/>
    <property type="evidence" value="ECO:0007669"/>
    <property type="project" value="InterPro"/>
</dbReference>
<gene>
    <name evidence="4" type="ORF">CLN94_05345</name>
</gene>
<dbReference type="EMBL" id="NTJD01000003">
    <property type="protein sequence ID" value="PCD77346.1"/>
    <property type="molecule type" value="Genomic_DNA"/>
</dbReference>
<evidence type="ECO:0000313" key="4">
    <source>
        <dbReference type="EMBL" id="PCD77346.1"/>
    </source>
</evidence>
<dbReference type="InterPro" id="IPR000923">
    <property type="entry name" value="BlueCu_1"/>
</dbReference>
<evidence type="ECO:0000313" key="5">
    <source>
        <dbReference type="Proteomes" id="UP000243507"/>
    </source>
</evidence>
<evidence type="ECO:0000256" key="2">
    <source>
        <dbReference type="ARBA" id="ARBA00023008"/>
    </source>
</evidence>
<dbReference type="Gene3D" id="2.60.40.420">
    <property type="entry name" value="Cupredoxins - blue copper proteins"/>
    <property type="match status" value="1"/>
</dbReference>
<evidence type="ECO:0000259" key="3">
    <source>
        <dbReference type="Pfam" id="PF00127"/>
    </source>
</evidence>
<organism evidence="4 5">
    <name type="scientific">Pseudothioclava arenosa</name>
    <dbReference type="NCBI Taxonomy" id="1795308"/>
    <lineage>
        <taxon>Bacteria</taxon>
        <taxon>Pseudomonadati</taxon>
        <taxon>Pseudomonadota</taxon>
        <taxon>Alphaproteobacteria</taxon>
        <taxon>Rhodobacterales</taxon>
        <taxon>Paracoccaceae</taxon>
        <taxon>Pseudothioclava</taxon>
    </lineage>
</organism>
<dbReference type="Proteomes" id="UP000243507">
    <property type="component" value="Unassembled WGS sequence"/>
</dbReference>
<feature type="domain" description="Blue (type 1) copper" evidence="3">
    <location>
        <begin position="50"/>
        <end position="126"/>
    </location>
</feature>
<dbReference type="AlphaFoldDB" id="A0A2A4CT86"/>
<sequence length="129" mass="14583">MAAGTGLAHAETDPEKIAKICQEAEERYVQIYGHPSAEEEGVTVALMYKYTFCPVTLEVPLGTTVRWVNVDKRTSHSTWFRDEGQPESERLFPEETAEQTFDVPGEWGYLCGPHWESHDMIGKVIVLPQ</sequence>
<reference evidence="4 5" key="1">
    <citation type="submission" date="2017-09" db="EMBL/GenBank/DDBJ databases">
        <title>A multilocus sequence analysis scheme for characterization of bacteria in the genus Thioclava.</title>
        <authorList>
            <person name="Liu Y."/>
            <person name="Shao Z."/>
        </authorList>
    </citation>
    <scope>NUCLEOTIDE SEQUENCE [LARGE SCALE GENOMIC DNA]</scope>
    <source>
        <strain evidence="4 5">CAU 1312</strain>
    </source>
</reference>
<proteinExistence type="predicted"/>